<protein>
    <recommendedName>
        <fullName evidence="5">RRM domain-containing protein</fullName>
    </recommendedName>
</protein>
<dbReference type="Pfam" id="PF00076">
    <property type="entry name" value="RRM_1"/>
    <property type="match status" value="1"/>
</dbReference>
<keyword evidence="7" id="KW-1185">Reference proteome</keyword>
<evidence type="ECO:0000256" key="1">
    <source>
        <dbReference type="ARBA" id="ARBA00022884"/>
    </source>
</evidence>
<dbReference type="PANTHER" id="PTHR10352">
    <property type="entry name" value="EUKARYOTIC TRANSLATION INITIATION FACTOR 3 SUBUNIT G"/>
    <property type="match status" value="1"/>
</dbReference>
<sequence length="225" mass="26943">MKNGEKDLKIKQLEEKMDKLQSRLDKLLTIEELRDENENKTLSSLFDDANDNLDEWKEYRSQWQEYGKEIEEWKEILKKPNELKLEDLPEIQQFKEWAREKEKGYEKADANDAENNAKKKSRRQQNKQSNHDNVDPTKVFIRNIGSSVTKEILRDKFSAWGQIEFVFVGYDRQTNAHLSYGWVRYKNAESARQAIQMMHNTYVRQLLLLSCNDIKFSDMRRSDKR</sequence>
<reference evidence="6 7" key="1">
    <citation type="journal article" date="2017" name="Curr. Biol.">
        <title>Genome architecture and evolution of a unichromosomal asexual nematode.</title>
        <authorList>
            <person name="Fradin H."/>
            <person name="Zegar C."/>
            <person name="Gutwein M."/>
            <person name="Lucas J."/>
            <person name="Kovtun M."/>
            <person name="Corcoran D."/>
            <person name="Baugh L.R."/>
            <person name="Kiontke K."/>
            <person name="Gunsalus K."/>
            <person name="Fitch D.H."/>
            <person name="Piano F."/>
        </authorList>
    </citation>
    <scope>NUCLEOTIDE SEQUENCE [LARGE SCALE GENOMIC DNA]</scope>
    <source>
        <strain evidence="6">PF1309</strain>
    </source>
</reference>
<feature type="coiled-coil region" evidence="3">
    <location>
        <begin position="3"/>
        <end position="30"/>
    </location>
</feature>
<dbReference type="InterPro" id="IPR012677">
    <property type="entry name" value="Nucleotide-bd_a/b_plait_sf"/>
</dbReference>
<organism evidence="6 7">
    <name type="scientific">Diploscapter pachys</name>
    <dbReference type="NCBI Taxonomy" id="2018661"/>
    <lineage>
        <taxon>Eukaryota</taxon>
        <taxon>Metazoa</taxon>
        <taxon>Ecdysozoa</taxon>
        <taxon>Nematoda</taxon>
        <taxon>Chromadorea</taxon>
        <taxon>Rhabditida</taxon>
        <taxon>Rhabditina</taxon>
        <taxon>Rhabditomorpha</taxon>
        <taxon>Rhabditoidea</taxon>
        <taxon>Rhabditidae</taxon>
        <taxon>Diploscapter</taxon>
    </lineage>
</organism>
<dbReference type="AlphaFoldDB" id="A0A2A2L6K3"/>
<evidence type="ECO:0000256" key="3">
    <source>
        <dbReference type="SAM" id="Coils"/>
    </source>
</evidence>
<feature type="region of interest" description="Disordered" evidence="4">
    <location>
        <begin position="102"/>
        <end position="136"/>
    </location>
</feature>
<evidence type="ECO:0000313" key="7">
    <source>
        <dbReference type="Proteomes" id="UP000218231"/>
    </source>
</evidence>
<name>A0A2A2L6K3_9BILA</name>
<dbReference type="InterPro" id="IPR000504">
    <property type="entry name" value="RRM_dom"/>
</dbReference>
<evidence type="ECO:0000259" key="5">
    <source>
        <dbReference type="PROSITE" id="PS50102"/>
    </source>
</evidence>
<dbReference type="PROSITE" id="PS50102">
    <property type="entry name" value="RRM"/>
    <property type="match status" value="1"/>
</dbReference>
<dbReference type="SUPFAM" id="SSF54928">
    <property type="entry name" value="RNA-binding domain, RBD"/>
    <property type="match status" value="1"/>
</dbReference>
<dbReference type="GO" id="GO:0003723">
    <property type="term" value="F:RNA binding"/>
    <property type="evidence" value="ECO:0007669"/>
    <property type="project" value="UniProtKB-UniRule"/>
</dbReference>
<dbReference type="Proteomes" id="UP000218231">
    <property type="component" value="Unassembled WGS sequence"/>
</dbReference>
<evidence type="ECO:0000256" key="4">
    <source>
        <dbReference type="SAM" id="MobiDB-lite"/>
    </source>
</evidence>
<dbReference type="OrthoDB" id="78437at2759"/>
<dbReference type="Gene3D" id="3.30.70.330">
    <property type="match status" value="1"/>
</dbReference>
<keyword evidence="3" id="KW-0175">Coiled coil</keyword>
<keyword evidence="1 2" id="KW-0694">RNA-binding</keyword>
<evidence type="ECO:0000256" key="2">
    <source>
        <dbReference type="PROSITE-ProRule" id="PRU00176"/>
    </source>
</evidence>
<feature type="domain" description="RRM" evidence="5">
    <location>
        <begin position="137"/>
        <end position="213"/>
    </location>
</feature>
<evidence type="ECO:0000313" key="6">
    <source>
        <dbReference type="EMBL" id="PAV81784.1"/>
    </source>
</evidence>
<comment type="caution">
    <text evidence="6">The sequence shown here is derived from an EMBL/GenBank/DDBJ whole genome shotgun (WGS) entry which is preliminary data.</text>
</comment>
<accession>A0A2A2L6K3</accession>
<dbReference type="CDD" id="cd00590">
    <property type="entry name" value="RRM_SF"/>
    <property type="match status" value="1"/>
</dbReference>
<proteinExistence type="predicted"/>
<dbReference type="SMART" id="SM00360">
    <property type="entry name" value="RRM"/>
    <property type="match status" value="1"/>
</dbReference>
<dbReference type="InterPro" id="IPR035979">
    <property type="entry name" value="RBD_domain_sf"/>
</dbReference>
<gene>
    <name evidence="6" type="ORF">WR25_17523</name>
</gene>
<dbReference type="EMBL" id="LIAE01007128">
    <property type="protein sequence ID" value="PAV81784.1"/>
    <property type="molecule type" value="Genomic_DNA"/>
</dbReference>